<dbReference type="Proteomes" id="UP001501257">
    <property type="component" value="Unassembled WGS sequence"/>
</dbReference>
<reference evidence="3" key="1">
    <citation type="journal article" date="2019" name="Int. J. Syst. Evol. Microbiol.">
        <title>The Global Catalogue of Microorganisms (GCM) 10K type strain sequencing project: providing services to taxonomists for standard genome sequencing and annotation.</title>
        <authorList>
            <consortium name="The Broad Institute Genomics Platform"/>
            <consortium name="The Broad Institute Genome Sequencing Center for Infectious Disease"/>
            <person name="Wu L."/>
            <person name="Ma J."/>
        </authorList>
    </citation>
    <scope>NUCLEOTIDE SEQUENCE [LARGE SCALE GENOMIC DNA]</scope>
    <source>
        <strain evidence="3">JCM 18952</strain>
    </source>
</reference>
<dbReference type="PANTHER" id="PTHR43798">
    <property type="entry name" value="MONOACYLGLYCEROL LIPASE"/>
    <property type="match status" value="1"/>
</dbReference>
<dbReference type="Pfam" id="PF12697">
    <property type="entry name" value="Abhydrolase_6"/>
    <property type="match status" value="1"/>
</dbReference>
<evidence type="ECO:0000313" key="2">
    <source>
        <dbReference type="EMBL" id="GAA5228333.1"/>
    </source>
</evidence>
<protein>
    <recommendedName>
        <fullName evidence="1">AB hydrolase-1 domain-containing protein</fullName>
    </recommendedName>
</protein>
<comment type="caution">
    <text evidence="2">The sequence shown here is derived from an EMBL/GenBank/DDBJ whole genome shotgun (WGS) entry which is preliminary data.</text>
</comment>
<dbReference type="SUPFAM" id="SSF53474">
    <property type="entry name" value="alpha/beta-Hydrolases"/>
    <property type="match status" value="1"/>
</dbReference>
<dbReference type="InterPro" id="IPR000073">
    <property type="entry name" value="AB_hydrolase_1"/>
</dbReference>
<gene>
    <name evidence="2" type="ORF">GCM10025778_28670</name>
</gene>
<dbReference type="InterPro" id="IPR029058">
    <property type="entry name" value="AB_hydrolase_fold"/>
</dbReference>
<dbReference type="EMBL" id="BAABLK010000037">
    <property type="protein sequence ID" value="GAA5228333.1"/>
    <property type="molecule type" value="Genomic_DNA"/>
</dbReference>
<dbReference type="Gene3D" id="3.40.50.1820">
    <property type="entry name" value="alpha/beta hydrolase"/>
    <property type="match status" value="1"/>
</dbReference>
<organism evidence="2 3">
    <name type="scientific">Paeniglutamicibacter antarcticus</name>
    <dbReference type="NCBI Taxonomy" id="494023"/>
    <lineage>
        <taxon>Bacteria</taxon>
        <taxon>Bacillati</taxon>
        <taxon>Actinomycetota</taxon>
        <taxon>Actinomycetes</taxon>
        <taxon>Micrococcales</taxon>
        <taxon>Micrococcaceae</taxon>
        <taxon>Paeniglutamicibacter</taxon>
    </lineage>
</organism>
<dbReference type="RefSeq" id="WP_210099393.1">
    <property type="nucleotide sequence ID" value="NZ_BAABLK010000037.1"/>
</dbReference>
<proteinExistence type="predicted"/>
<dbReference type="PRINTS" id="PR00111">
    <property type="entry name" value="ABHYDROLASE"/>
</dbReference>
<evidence type="ECO:0000313" key="3">
    <source>
        <dbReference type="Proteomes" id="UP001501257"/>
    </source>
</evidence>
<name>A0ABP9TPX0_9MICC</name>
<keyword evidence="3" id="KW-1185">Reference proteome</keyword>
<dbReference type="PANTHER" id="PTHR43798:SF5">
    <property type="entry name" value="MONOACYLGLYCEROL LIPASE ABHD6"/>
    <property type="match status" value="1"/>
</dbReference>
<sequence length="271" mass="28186">MSIPALTPSLLHPEERKPTLVLGPSLGTGSLALWGPAVPYLKDHFQLIAWDLPGHGESAPSTEEFTMAELAAGVITMIEALQADGIVAQGNRLFYAGVSIGGAIALQLANDFPGTFTGLSAICSAAKIGTPEGWAERAELVAKAGTPVVLTGSSERWFAPGFIEANPVVSTDLLHNLQDADRFSYAHACGALAGYDMRVGLPGMKDPILAIAGAHDVVCPPSDAGFIAEHAPNARVAVIETVAHLAPAEDPQATAALLVEFFDSITQEQTA</sequence>
<accession>A0ABP9TPX0</accession>
<feature type="domain" description="AB hydrolase-1" evidence="1">
    <location>
        <begin position="38"/>
        <end position="256"/>
    </location>
</feature>
<dbReference type="InterPro" id="IPR050266">
    <property type="entry name" value="AB_hydrolase_sf"/>
</dbReference>
<evidence type="ECO:0000259" key="1">
    <source>
        <dbReference type="Pfam" id="PF12697"/>
    </source>
</evidence>